<dbReference type="Pfam" id="PF07786">
    <property type="entry name" value="HGSNAT_cat"/>
    <property type="match status" value="1"/>
</dbReference>
<evidence type="ECO:0000259" key="2">
    <source>
        <dbReference type="Pfam" id="PF07786"/>
    </source>
</evidence>
<feature type="transmembrane region" description="Helical" evidence="1">
    <location>
        <begin position="210"/>
        <end position="231"/>
    </location>
</feature>
<feature type="transmembrane region" description="Helical" evidence="1">
    <location>
        <begin position="100"/>
        <end position="117"/>
    </location>
</feature>
<dbReference type="PANTHER" id="PTHR31061">
    <property type="entry name" value="LD22376P"/>
    <property type="match status" value="1"/>
</dbReference>
<organism evidence="3">
    <name type="scientific">bioreactor metagenome</name>
    <dbReference type="NCBI Taxonomy" id="1076179"/>
    <lineage>
        <taxon>unclassified sequences</taxon>
        <taxon>metagenomes</taxon>
        <taxon>ecological metagenomes</taxon>
    </lineage>
</organism>
<feature type="transmembrane region" description="Helical" evidence="1">
    <location>
        <begin position="243"/>
        <end position="262"/>
    </location>
</feature>
<feature type="transmembrane region" description="Helical" evidence="1">
    <location>
        <begin position="129"/>
        <end position="150"/>
    </location>
</feature>
<feature type="domain" description="Heparan-alpha-glucosaminide N-acetyltransferase catalytic" evidence="2">
    <location>
        <begin position="12"/>
        <end position="165"/>
    </location>
</feature>
<name>A0A645D4H3_9ZZZZ</name>
<evidence type="ECO:0000256" key="1">
    <source>
        <dbReference type="SAM" id="Phobius"/>
    </source>
</evidence>
<evidence type="ECO:0000313" key="3">
    <source>
        <dbReference type="EMBL" id="MPM83968.1"/>
    </source>
</evidence>
<protein>
    <recommendedName>
        <fullName evidence="2">Heparan-alpha-glucosaminide N-acetyltransferase catalytic domain-containing protein</fullName>
    </recommendedName>
</protein>
<dbReference type="PANTHER" id="PTHR31061:SF24">
    <property type="entry name" value="LD22376P"/>
    <property type="match status" value="1"/>
</dbReference>
<dbReference type="EMBL" id="VSSQ01032644">
    <property type="protein sequence ID" value="MPM83968.1"/>
    <property type="molecule type" value="Genomic_DNA"/>
</dbReference>
<dbReference type="AlphaFoldDB" id="A0A645D4H3"/>
<dbReference type="InterPro" id="IPR012429">
    <property type="entry name" value="HGSNAT_cat"/>
</dbReference>
<accession>A0A645D4H3</accession>
<feature type="transmembrane region" description="Helical" evidence="1">
    <location>
        <begin position="60"/>
        <end position="79"/>
    </location>
</feature>
<comment type="caution">
    <text evidence="3">The sequence shown here is derived from an EMBL/GenBank/DDBJ whole genome shotgun (WGS) entry which is preliminary data.</text>
</comment>
<proteinExistence type="predicted"/>
<keyword evidence="1" id="KW-0472">Membrane</keyword>
<keyword evidence="1" id="KW-0812">Transmembrane</keyword>
<keyword evidence="1" id="KW-1133">Transmembrane helix</keyword>
<sequence length="275" mass="31114">MSIDNSRSDKTRVRSIDALRGFDMFWIMGIGSVVVQVAAIEGTPFWTGLAAQFEHPYWNGFTLWDMIFPLFMFLSGISSPFSIDNQLKNGRSRKQILWKVIRRGLILILLGIIYNTKGIELRPLSDYRYASVLGKIGASYIFANIIYLYARPKAQAMWYWVLLIGYWLLLKFTSAPGYPPGNLTEAGNFASYFDRIILPGRLSRDIHDTVGLLCTITGVSTTLLGVITGNFLKKYPMSPIKKVFWFSIGGLGLILLGLLWGLDFPINKNLLMFRS</sequence>
<feature type="transmembrane region" description="Helical" evidence="1">
    <location>
        <begin position="157"/>
        <end position="174"/>
    </location>
</feature>
<feature type="transmembrane region" description="Helical" evidence="1">
    <location>
        <begin position="21"/>
        <end position="40"/>
    </location>
</feature>
<reference evidence="3" key="1">
    <citation type="submission" date="2019-08" db="EMBL/GenBank/DDBJ databases">
        <authorList>
            <person name="Kucharzyk K."/>
            <person name="Murdoch R.W."/>
            <person name="Higgins S."/>
            <person name="Loffler F."/>
        </authorList>
    </citation>
    <scope>NUCLEOTIDE SEQUENCE</scope>
</reference>
<gene>
    <name evidence="3" type="ORF">SDC9_131038</name>
</gene>